<dbReference type="OMA" id="FHYIVHC"/>
<evidence type="ECO:0000256" key="2">
    <source>
        <dbReference type="ARBA" id="ARBA00006626"/>
    </source>
</evidence>
<dbReference type="AlphaFoldDB" id="A0A915J9V2"/>
<protein>
    <submittedName>
        <fullName evidence="5">Uncharacterized protein</fullName>
    </submittedName>
</protein>
<keyword evidence="4" id="KW-1185">Reference proteome</keyword>
<keyword evidence="3" id="KW-0931">ER-Golgi transport</keyword>
<dbReference type="InterPro" id="IPR006722">
    <property type="entry name" value="Sedlin"/>
</dbReference>
<comment type="subcellular location">
    <subcellularLocation>
        <location evidence="1">Cytoplasm</location>
        <location evidence="1">Perinuclear region</location>
    </subcellularLocation>
</comment>
<comment type="similarity">
    <text evidence="2">Belongs to the TRAPP small subunits family. Sedlin subfamily.</text>
</comment>
<dbReference type="GO" id="GO:0048471">
    <property type="term" value="C:perinuclear region of cytoplasm"/>
    <property type="evidence" value="ECO:0007669"/>
    <property type="project" value="UniProtKB-SubCell"/>
</dbReference>
<sequence length="140" mass="16089">MASCIAIIDKDVTSIDIRPADELKVQFAVYSSLDVIEERLIQCVQSKQPNELRELYLGLLLTTEKYRVYGLVTNTKVKSMIVKLVLLVESNNTNLKDQQIRALFRNLHTMYSNVICNPFYIPQRPIVSRLLDASVIDMLR</sequence>
<dbReference type="Pfam" id="PF04628">
    <property type="entry name" value="Sedlin_N"/>
    <property type="match status" value="1"/>
</dbReference>
<proteinExistence type="inferred from homology"/>
<dbReference type="Proteomes" id="UP000887565">
    <property type="component" value="Unplaced"/>
</dbReference>
<reference evidence="5" key="1">
    <citation type="submission" date="2022-11" db="UniProtKB">
        <authorList>
            <consortium name="WormBaseParasite"/>
        </authorList>
    </citation>
    <scope>IDENTIFICATION</scope>
</reference>
<dbReference type="WBParaSite" id="nRc.2.0.1.t22545-RA">
    <property type="protein sequence ID" value="nRc.2.0.1.t22545-RA"/>
    <property type="gene ID" value="nRc.2.0.1.g22545"/>
</dbReference>
<dbReference type="Gene3D" id="3.30.450.70">
    <property type="match status" value="1"/>
</dbReference>
<name>A0A915J9V2_ROMCU</name>
<dbReference type="PANTHER" id="PTHR12403">
    <property type="entry name" value="TRAFFICKING PROTEIN PARTICLE COMPLEX SUBUNIT 2"/>
    <property type="match status" value="1"/>
</dbReference>
<evidence type="ECO:0000313" key="5">
    <source>
        <dbReference type="WBParaSite" id="nRc.2.0.1.t22545-RA"/>
    </source>
</evidence>
<evidence type="ECO:0000256" key="1">
    <source>
        <dbReference type="ARBA" id="ARBA00004556"/>
    </source>
</evidence>
<organism evidence="4 5">
    <name type="scientific">Romanomermis culicivorax</name>
    <name type="common">Nematode worm</name>
    <dbReference type="NCBI Taxonomy" id="13658"/>
    <lineage>
        <taxon>Eukaryota</taxon>
        <taxon>Metazoa</taxon>
        <taxon>Ecdysozoa</taxon>
        <taxon>Nematoda</taxon>
        <taxon>Enoplea</taxon>
        <taxon>Dorylaimia</taxon>
        <taxon>Mermithida</taxon>
        <taxon>Mermithoidea</taxon>
        <taxon>Mermithidae</taxon>
        <taxon>Romanomermis</taxon>
    </lineage>
</organism>
<evidence type="ECO:0000256" key="3">
    <source>
        <dbReference type="ARBA" id="ARBA00022892"/>
    </source>
</evidence>
<evidence type="ECO:0000313" key="4">
    <source>
        <dbReference type="Proteomes" id="UP000887565"/>
    </source>
</evidence>
<accession>A0A915J9V2</accession>
<keyword evidence="3" id="KW-0813">Transport</keyword>
<dbReference type="GO" id="GO:0006888">
    <property type="term" value="P:endoplasmic reticulum to Golgi vesicle-mediated transport"/>
    <property type="evidence" value="ECO:0007669"/>
    <property type="project" value="InterPro"/>
</dbReference>
<dbReference type="InterPro" id="IPR011012">
    <property type="entry name" value="Longin-like_dom_sf"/>
</dbReference>
<dbReference type="SUPFAM" id="SSF64356">
    <property type="entry name" value="SNARE-like"/>
    <property type="match status" value="1"/>
</dbReference>